<keyword evidence="3" id="KW-0378">Hydrolase</keyword>
<dbReference type="Gene3D" id="3.40.140.10">
    <property type="entry name" value="Cytidine Deaminase, domain 2"/>
    <property type="match status" value="1"/>
</dbReference>
<name>A0A9D1E417_9BACT</name>
<dbReference type="PROSITE" id="PS00903">
    <property type="entry name" value="CYT_DCMP_DEAMINASES_1"/>
    <property type="match status" value="1"/>
</dbReference>
<protein>
    <submittedName>
        <fullName evidence="6">Nucleoside deaminase</fullName>
    </submittedName>
</protein>
<dbReference type="PANTHER" id="PTHR11079">
    <property type="entry name" value="CYTOSINE DEAMINASE FAMILY MEMBER"/>
    <property type="match status" value="1"/>
</dbReference>
<comment type="caution">
    <text evidence="6">The sequence shown here is derived from an EMBL/GenBank/DDBJ whole genome shotgun (WGS) entry which is preliminary data.</text>
</comment>
<evidence type="ECO:0000256" key="4">
    <source>
        <dbReference type="ARBA" id="ARBA00022833"/>
    </source>
</evidence>
<dbReference type="SUPFAM" id="SSF53927">
    <property type="entry name" value="Cytidine deaminase-like"/>
    <property type="match status" value="1"/>
</dbReference>
<evidence type="ECO:0000256" key="2">
    <source>
        <dbReference type="ARBA" id="ARBA00022723"/>
    </source>
</evidence>
<dbReference type="InterPro" id="IPR016193">
    <property type="entry name" value="Cytidine_deaminase-like"/>
</dbReference>
<comment type="similarity">
    <text evidence="1">Belongs to the cytidine and deoxycytidylate deaminase family.</text>
</comment>
<dbReference type="GO" id="GO:0047974">
    <property type="term" value="F:guanosine deaminase activity"/>
    <property type="evidence" value="ECO:0007669"/>
    <property type="project" value="TreeGrafter"/>
</dbReference>
<accession>A0A9D1E417</accession>
<dbReference type="CDD" id="cd01285">
    <property type="entry name" value="nucleoside_deaminase"/>
    <property type="match status" value="1"/>
</dbReference>
<dbReference type="Proteomes" id="UP000824200">
    <property type="component" value="Unassembled WGS sequence"/>
</dbReference>
<dbReference type="InterPro" id="IPR016192">
    <property type="entry name" value="APOBEC/CMP_deaminase_Zn-bd"/>
</dbReference>
<gene>
    <name evidence="6" type="ORF">IAC95_04010</name>
</gene>
<dbReference type="Pfam" id="PF00383">
    <property type="entry name" value="dCMP_cyt_deam_1"/>
    <property type="match status" value="1"/>
</dbReference>
<dbReference type="AlphaFoldDB" id="A0A9D1E417"/>
<feature type="domain" description="CMP/dCMP-type deaminase" evidence="5">
    <location>
        <begin position="1"/>
        <end position="109"/>
    </location>
</feature>
<dbReference type="FunFam" id="3.40.140.10:FF:000011">
    <property type="entry name" value="tRNA-specific adenosine deaminase"/>
    <property type="match status" value="1"/>
</dbReference>
<evidence type="ECO:0000313" key="6">
    <source>
        <dbReference type="EMBL" id="HIR66025.1"/>
    </source>
</evidence>
<reference evidence="6" key="2">
    <citation type="journal article" date="2021" name="PeerJ">
        <title>Extensive microbial diversity within the chicken gut microbiome revealed by metagenomics and culture.</title>
        <authorList>
            <person name="Gilroy R."/>
            <person name="Ravi A."/>
            <person name="Getino M."/>
            <person name="Pursley I."/>
            <person name="Horton D.L."/>
            <person name="Alikhan N.F."/>
            <person name="Baker D."/>
            <person name="Gharbi K."/>
            <person name="Hall N."/>
            <person name="Watson M."/>
            <person name="Adriaenssens E.M."/>
            <person name="Foster-Nyarko E."/>
            <person name="Jarju S."/>
            <person name="Secka A."/>
            <person name="Antonio M."/>
            <person name="Oren A."/>
            <person name="Chaudhuri R.R."/>
            <person name="La Ragione R."/>
            <person name="Hildebrand F."/>
            <person name="Pallen M.J."/>
        </authorList>
    </citation>
    <scope>NUCLEOTIDE SEQUENCE</scope>
    <source>
        <strain evidence="6">CHK121-14286</strain>
    </source>
</reference>
<keyword evidence="2" id="KW-0479">Metal-binding</keyword>
<evidence type="ECO:0000256" key="3">
    <source>
        <dbReference type="ARBA" id="ARBA00022801"/>
    </source>
</evidence>
<proteinExistence type="inferred from homology"/>
<evidence type="ECO:0000256" key="1">
    <source>
        <dbReference type="ARBA" id="ARBA00006576"/>
    </source>
</evidence>
<evidence type="ECO:0000313" key="7">
    <source>
        <dbReference type="Proteomes" id="UP000824200"/>
    </source>
</evidence>
<reference evidence="6" key="1">
    <citation type="submission" date="2020-10" db="EMBL/GenBank/DDBJ databases">
        <authorList>
            <person name="Gilroy R."/>
        </authorList>
    </citation>
    <scope>NUCLEOTIDE SEQUENCE</scope>
    <source>
        <strain evidence="6">CHK121-14286</strain>
    </source>
</reference>
<dbReference type="EMBL" id="DVHL01000034">
    <property type="protein sequence ID" value="HIR66025.1"/>
    <property type="molecule type" value="Genomic_DNA"/>
</dbReference>
<dbReference type="PANTHER" id="PTHR11079:SF161">
    <property type="entry name" value="CMP_DCMP-TYPE DEAMINASE DOMAIN-CONTAINING PROTEIN"/>
    <property type="match status" value="1"/>
</dbReference>
<dbReference type="GO" id="GO:0008270">
    <property type="term" value="F:zinc ion binding"/>
    <property type="evidence" value="ECO:0007669"/>
    <property type="project" value="InterPro"/>
</dbReference>
<dbReference type="PROSITE" id="PS51747">
    <property type="entry name" value="CYT_DCMP_DEAMINASES_2"/>
    <property type="match status" value="1"/>
</dbReference>
<evidence type="ECO:0000259" key="5">
    <source>
        <dbReference type="PROSITE" id="PS51747"/>
    </source>
</evidence>
<keyword evidence="4" id="KW-0862">Zinc</keyword>
<dbReference type="GO" id="GO:0006152">
    <property type="term" value="P:purine nucleoside catabolic process"/>
    <property type="evidence" value="ECO:0007669"/>
    <property type="project" value="TreeGrafter"/>
</dbReference>
<dbReference type="InterPro" id="IPR002125">
    <property type="entry name" value="CMP_dCMP_dom"/>
</dbReference>
<organism evidence="6 7">
    <name type="scientific">Candidatus Fimimonas gallinarum</name>
    <dbReference type="NCBI Taxonomy" id="2840821"/>
    <lineage>
        <taxon>Bacteria</taxon>
        <taxon>Pseudomonadati</taxon>
        <taxon>Myxococcota</taxon>
        <taxon>Myxococcia</taxon>
        <taxon>Myxococcales</taxon>
        <taxon>Cystobacterineae</taxon>
        <taxon>Myxococcaceae</taxon>
        <taxon>Myxococcaceae incertae sedis</taxon>
        <taxon>Candidatus Fimimonas</taxon>
    </lineage>
</organism>
<sequence>MKIAIDEARKGIAQNDGGPFGAVVVKNGTVIGKGHNRVAKNNDPTCHGEMEAIRDACKNLDTFDLSGADIYTTGQPCVMCLGAILWSNINHIYYGCSIAENDMIGFRDDVFSKTLEINMEKIQDKISQIDHEECLQLFRDYMKITDKTMY</sequence>